<gene>
    <name evidence="6" type="primary">pop3</name>
    <name evidence="6" type="ORF">LSUB1_G001347</name>
</gene>
<dbReference type="InterPro" id="IPR019775">
    <property type="entry name" value="WD40_repeat_CS"/>
</dbReference>
<dbReference type="Gene3D" id="2.130.10.10">
    <property type="entry name" value="YVTN repeat-like/Quinoprotein amine dehydrogenase"/>
    <property type="match status" value="1"/>
</dbReference>
<evidence type="ECO:0000256" key="1">
    <source>
        <dbReference type="ARBA" id="ARBA00009890"/>
    </source>
</evidence>
<dbReference type="InterPro" id="IPR020472">
    <property type="entry name" value="WD40_PAC1"/>
</dbReference>
<evidence type="ECO:0000256" key="3">
    <source>
        <dbReference type="ARBA" id="ARBA00022574"/>
    </source>
</evidence>
<dbReference type="GO" id="GO:0031929">
    <property type="term" value="P:TOR signaling"/>
    <property type="evidence" value="ECO:0007669"/>
    <property type="project" value="InterPro"/>
</dbReference>
<dbReference type="EMBL" id="QGMJ01000011">
    <property type="protein sequence ID" value="TVY45552.1"/>
    <property type="molecule type" value="Genomic_DNA"/>
</dbReference>
<organism evidence="6 7">
    <name type="scientific">Lachnellula subtilissima</name>
    <dbReference type="NCBI Taxonomy" id="602034"/>
    <lineage>
        <taxon>Eukaryota</taxon>
        <taxon>Fungi</taxon>
        <taxon>Dikarya</taxon>
        <taxon>Ascomycota</taxon>
        <taxon>Pezizomycotina</taxon>
        <taxon>Leotiomycetes</taxon>
        <taxon>Helotiales</taxon>
        <taxon>Lachnaceae</taxon>
        <taxon>Lachnellula</taxon>
    </lineage>
</organism>
<dbReference type="GO" id="GO:0031932">
    <property type="term" value="C:TORC2 complex"/>
    <property type="evidence" value="ECO:0007669"/>
    <property type="project" value="InterPro"/>
</dbReference>
<reference evidence="6 7" key="1">
    <citation type="submission" date="2018-05" db="EMBL/GenBank/DDBJ databases">
        <title>Genome sequencing and assembly of the regulated plant pathogen Lachnellula willkommii and related sister species for the development of diagnostic species identification markers.</title>
        <authorList>
            <person name="Giroux E."/>
            <person name="Bilodeau G."/>
        </authorList>
    </citation>
    <scope>NUCLEOTIDE SEQUENCE [LARGE SCALE GENOMIC DNA]</scope>
    <source>
        <strain evidence="6 7">CBS 197.66</strain>
    </source>
</reference>
<dbReference type="PANTHER" id="PTHR19842">
    <property type="entry name" value="G BETA-LIKE PROTEIN GBL"/>
    <property type="match status" value="1"/>
</dbReference>
<keyword evidence="7" id="KW-1185">Reference proteome</keyword>
<dbReference type="SMART" id="SM00320">
    <property type="entry name" value="WD40"/>
    <property type="match status" value="6"/>
</dbReference>
<evidence type="ECO:0000313" key="7">
    <source>
        <dbReference type="Proteomes" id="UP000462212"/>
    </source>
</evidence>
<comment type="similarity">
    <text evidence="1">Belongs to the WD repeat LST8 family.</text>
</comment>
<evidence type="ECO:0000256" key="5">
    <source>
        <dbReference type="PROSITE-ProRule" id="PRU00221"/>
    </source>
</evidence>
<dbReference type="CDD" id="cd00200">
    <property type="entry name" value="WD40"/>
    <property type="match status" value="1"/>
</dbReference>
<dbReference type="OrthoDB" id="400at2759"/>
<evidence type="ECO:0000313" key="6">
    <source>
        <dbReference type="EMBL" id="TVY45552.1"/>
    </source>
</evidence>
<dbReference type="Proteomes" id="UP000462212">
    <property type="component" value="Unassembled WGS sequence"/>
</dbReference>
<feature type="repeat" description="WD" evidence="5">
    <location>
        <begin position="135"/>
        <end position="176"/>
    </location>
</feature>
<dbReference type="GO" id="GO:0032956">
    <property type="term" value="P:regulation of actin cytoskeleton organization"/>
    <property type="evidence" value="ECO:0007669"/>
    <property type="project" value="TreeGrafter"/>
</dbReference>
<name>A0A8H8UF85_9HELO</name>
<dbReference type="FunFam" id="2.130.10.10:FF:000339">
    <property type="entry name" value="WD-repeat protein pop3"/>
    <property type="match status" value="1"/>
</dbReference>
<feature type="repeat" description="WD" evidence="5">
    <location>
        <begin position="293"/>
        <end position="334"/>
    </location>
</feature>
<evidence type="ECO:0000256" key="2">
    <source>
        <dbReference type="ARBA" id="ARBA00018867"/>
    </source>
</evidence>
<dbReference type="GO" id="GO:0031931">
    <property type="term" value="C:TORC1 complex"/>
    <property type="evidence" value="ECO:0007669"/>
    <property type="project" value="InterPro"/>
</dbReference>
<comment type="caution">
    <text evidence="6">The sequence shown here is derived from an EMBL/GenBank/DDBJ whole genome shotgun (WGS) entry which is preliminary data.</text>
</comment>
<dbReference type="SUPFAM" id="SSF50998">
    <property type="entry name" value="Quinoprotein alcohol dehydrogenase-like"/>
    <property type="match status" value="1"/>
</dbReference>
<dbReference type="PANTHER" id="PTHR19842:SF0">
    <property type="entry name" value="TARGET OF RAPAMYCIN COMPLEX SUBUNIT LST8"/>
    <property type="match status" value="1"/>
</dbReference>
<keyword evidence="3 5" id="KW-0853">WD repeat</keyword>
<dbReference type="PROSITE" id="PS50082">
    <property type="entry name" value="WD_REPEATS_2"/>
    <property type="match status" value="4"/>
</dbReference>
<dbReference type="PROSITE" id="PS50294">
    <property type="entry name" value="WD_REPEATS_REGION"/>
    <property type="match status" value="3"/>
</dbReference>
<protein>
    <recommendedName>
        <fullName evidence="2">Target of rapamycin complex subunit LST8</fullName>
    </recommendedName>
</protein>
<evidence type="ECO:0000256" key="4">
    <source>
        <dbReference type="ARBA" id="ARBA00022737"/>
    </source>
</evidence>
<feature type="repeat" description="WD" evidence="5">
    <location>
        <begin position="229"/>
        <end position="263"/>
    </location>
</feature>
<dbReference type="Pfam" id="PF00400">
    <property type="entry name" value="WD40"/>
    <property type="match status" value="6"/>
</dbReference>
<dbReference type="GO" id="GO:0005737">
    <property type="term" value="C:cytoplasm"/>
    <property type="evidence" value="ECO:0007669"/>
    <property type="project" value="UniProtKB-ARBA"/>
</dbReference>
<proteinExistence type="inferred from homology"/>
<feature type="repeat" description="WD" evidence="5">
    <location>
        <begin position="94"/>
        <end position="135"/>
    </location>
</feature>
<dbReference type="InterPro" id="IPR011047">
    <property type="entry name" value="Quinoprotein_ADH-like_sf"/>
</dbReference>
<dbReference type="GO" id="GO:0098588">
    <property type="term" value="C:bounding membrane of organelle"/>
    <property type="evidence" value="ECO:0007669"/>
    <property type="project" value="UniProtKB-ARBA"/>
</dbReference>
<dbReference type="InterPro" id="IPR037588">
    <property type="entry name" value="MLST8"/>
</dbReference>
<keyword evidence="4" id="KW-0677">Repeat</keyword>
<dbReference type="InterPro" id="IPR001680">
    <property type="entry name" value="WD40_rpt"/>
</dbReference>
<accession>A0A8H8UF85</accession>
<dbReference type="PROSITE" id="PS00678">
    <property type="entry name" value="WD_REPEATS_1"/>
    <property type="match status" value="3"/>
</dbReference>
<dbReference type="AlphaFoldDB" id="A0A8H8UF85"/>
<sequence length="354" mass="38948">MSVILCTEQSPCKMAYMHAEADNDACILVSAGYDHTIRFWEALSGICSRTIQHSESQVNRLCISPDKRFLAAAGHHNVKLYDIKSTNPNPILTFEGHSGNITGVAFHCEGKWMVTSSEDGTVKIWETRSGTVQRSYTHGPPVTDVVIHPNQGEIISCDRGGNVRVWDLAENNCSHQLIPEEDVPVSSVTVASDGTALCAATNSIYRAMSTSGIYSNTAKKTTLIPITHFKAHNSYITRVLLSPDVKHLATCSADCTAKIWEVKDLDAQLPKPGQAPIDNAGKAEQPFELESTLTGHQRWVWDCAFSADSAYLVTACSDHYARLWELGSQQIIRQYNGHHRGLVCVALNDYSEAR</sequence>
<dbReference type="PRINTS" id="PR00320">
    <property type="entry name" value="GPROTEINBRPT"/>
</dbReference>
<dbReference type="InterPro" id="IPR015943">
    <property type="entry name" value="WD40/YVTN_repeat-like_dom_sf"/>
</dbReference>